<dbReference type="PROSITE" id="PS50011">
    <property type="entry name" value="PROTEIN_KINASE_DOM"/>
    <property type="match status" value="1"/>
</dbReference>
<feature type="domain" description="Protein kinase" evidence="6">
    <location>
        <begin position="18"/>
        <end position="268"/>
    </location>
</feature>
<gene>
    <name evidence="7" type="ORF">GW587_30650</name>
</gene>
<keyword evidence="1" id="KW-0808">Transferase</keyword>
<proteinExistence type="predicted"/>
<keyword evidence="4" id="KW-0067">ATP-binding</keyword>
<dbReference type="InterPro" id="IPR000719">
    <property type="entry name" value="Prot_kinase_dom"/>
</dbReference>
<name>A0ABX0FV58_9BURK</name>
<feature type="coiled-coil region" evidence="5">
    <location>
        <begin position="383"/>
        <end position="410"/>
    </location>
</feature>
<evidence type="ECO:0000256" key="2">
    <source>
        <dbReference type="ARBA" id="ARBA00022741"/>
    </source>
</evidence>
<dbReference type="Gene3D" id="1.10.510.10">
    <property type="entry name" value="Transferase(Phosphotransferase) domain 1"/>
    <property type="match status" value="1"/>
</dbReference>
<protein>
    <submittedName>
        <fullName evidence="7">Serine/threonine protein kinase</fullName>
    </submittedName>
</protein>
<dbReference type="SMART" id="SM00220">
    <property type="entry name" value="S_TKc"/>
    <property type="match status" value="1"/>
</dbReference>
<sequence length="419" mass="46379">MQTSLKKSIEFETTFGSFTATALIGQGGAGRVYAAQDDDGVPVAIKLLNADSASKDKRKRFKNEIAFLRKVTNKYLVQVLDHGVSATSGATGPFYVMPRYEGSLRDLIKEGIAANAVIDLFSQLLNGVEAAHLLGAVHRDIKPENVLFRRLGQNLFLAVADFGVASFTLDNRETMVETSVSTRLANFVYAAPEQRRPGARAGESADIFALGLILNEMFTGDVPHGAGFKRIGDVHPEFAYLDPIVDAMTQQNPQARLPSVEAIKHRLRLDHEQSMLRQRLSVNSGNVVPDDEVDDPLVTDPVRIVDADWSDNVLRLTLSRPVNGEWISALNNMGNYSSLMGAGPEHFNLSANVATVGIAANSAQEAINYFKTWLPIATQVYRSRIIRQREDAARRELEELRRQRLRDEERLKVVSSLKF</sequence>
<organism evidence="7 8">
    <name type="scientific">Duganella aceris</name>
    <dbReference type="NCBI Taxonomy" id="2703883"/>
    <lineage>
        <taxon>Bacteria</taxon>
        <taxon>Pseudomonadati</taxon>
        <taxon>Pseudomonadota</taxon>
        <taxon>Betaproteobacteria</taxon>
        <taxon>Burkholderiales</taxon>
        <taxon>Oxalobacteraceae</taxon>
        <taxon>Telluria group</taxon>
        <taxon>Duganella</taxon>
    </lineage>
</organism>
<dbReference type="PANTHER" id="PTHR43289:SF6">
    <property type="entry name" value="SERINE_THREONINE-PROTEIN KINASE NEKL-3"/>
    <property type="match status" value="1"/>
</dbReference>
<dbReference type="Pfam" id="PF00069">
    <property type="entry name" value="Pkinase"/>
    <property type="match status" value="1"/>
</dbReference>
<dbReference type="InterPro" id="IPR011009">
    <property type="entry name" value="Kinase-like_dom_sf"/>
</dbReference>
<reference evidence="8" key="1">
    <citation type="submission" date="2023-07" db="EMBL/GenBank/DDBJ databases">
        <title>Duganella aceri sp. nov., isolated from tree sap.</title>
        <authorList>
            <person name="Kim I.S."/>
        </authorList>
    </citation>
    <scope>NUCLEOTIDE SEQUENCE [LARGE SCALE GENOMIC DNA]</scope>
    <source>
        <strain evidence="8">SAP-35</strain>
    </source>
</reference>
<keyword evidence="2" id="KW-0547">Nucleotide-binding</keyword>
<evidence type="ECO:0000313" key="8">
    <source>
        <dbReference type="Proteomes" id="UP000666369"/>
    </source>
</evidence>
<dbReference type="Proteomes" id="UP000666369">
    <property type="component" value="Unassembled WGS sequence"/>
</dbReference>
<evidence type="ECO:0000313" key="7">
    <source>
        <dbReference type="EMBL" id="NGZ88599.1"/>
    </source>
</evidence>
<comment type="caution">
    <text evidence="7">The sequence shown here is derived from an EMBL/GenBank/DDBJ whole genome shotgun (WGS) entry which is preliminary data.</text>
</comment>
<dbReference type="EMBL" id="JAADJT010000027">
    <property type="protein sequence ID" value="NGZ88599.1"/>
    <property type="molecule type" value="Genomic_DNA"/>
</dbReference>
<keyword evidence="3 7" id="KW-0418">Kinase</keyword>
<dbReference type="CDD" id="cd14014">
    <property type="entry name" value="STKc_PknB_like"/>
    <property type="match status" value="1"/>
</dbReference>
<dbReference type="SUPFAM" id="SSF56112">
    <property type="entry name" value="Protein kinase-like (PK-like)"/>
    <property type="match status" value="1"/>
</dbReference>
<evidence type="ECO:0000259" key="6">
    <source>
        <dbReference type="PROSITE" id="PS50011"/>
    </source>
</evidence>
<keyword evidence="5" id="KW-0175">Coiled coil</keyword>
<dbReference type="RefSeq" id="WP_166108714.1">
    <property type="nucleotide sequence ID" value="NZ_JAADJT010000027.1"/>
</dbReference>
<evidence type="ECO:0000256" key="4">
    <source>
        <dbReference type="ARBA" id="ARBA00022840"/>
    </source>
</evidence>
<evidence type="ECO:0000256" key="1">
    <source>
        <dbReference type="ARBA" id="ARBA00022679"/>
    </source>
</evidence>
<dbReference type="PANTHER" id="PTHR43289">
    <property type="entry name" value="MITOGEN-ACTIVATED PROTEIN KINASE KINASE KINASE 20-RELATED"/>
    <property type="match status" value="1"/>
</dbReference>
<evidence type="ECO:0000256" key="3">
    <source>
        <dbReference type="ARBA" id="ARBA00022777"/>
    </source>
</evidence>
<keyword evidence="8" id="KW-1185">Reference proteome</keyword>
<evidence type="ECO:0000256" key="5">
    <source>
        <dbReference type="SAM" id="Coils"/>
    </source>
</evidence>
<dbReference type="GO" id="GO:0004674">
    <property type="term" value="F:protein serine/threonine kinase activity"/>
    <property type="evidence" value="ECO:0007669"/>
    <property type="project" value="UniProtKB-KW"/>
</dbReference>
<keyword evidence="7" id="KW-0723">Serine/threonine-protein kinase</keyword>
<accession>A0ABX0FV58</accession>